<name>Q1Z7V8_9GAMM</name>
<dbReference type="Gene3D" id="3.20.20.70">
    <property type="entry name" value="Aldolase class I"/>
    <property type="match status" value="1"/>
</dbReference>
<sequence length="674" mass="73953">MEAMDDKSYPHLLAPLDLGFTQLRNRVLMGSMHTGLEESRDGFKKLSAFYAARARGGVGLIVTGGFSPNFRGRLHPLSAEFSSARAARAHRAITDAVHEEGGKIALQLLHAGRYAMHPLAVSASAIRSPISKFTPREMSSRQIKKTIEAFAKSAELAREAGYDGVELMGSEGYLVNQFICKRSNHRYDEWGGSYENRIRFPIELVKAVRARVGKEFIIIFRISMLDLVEQGSTQQEVVQLAKELEKVGVTILNTGIGWHEARVPTIATQVPRAAFAWVTEKLKTEVNIPLVTCNRINTPQVAEDILSANQADMVSMARPFLADPDFVAKAEQDRAEDINTCIGCNQACLDHVFVGKRASCLVNPQACYETELVLKPAASERSIAIIGAGPAGLACAVACAERGFSVDLFDKNDYVGGQFNLAMRIPGKEEFKETIRYFSRRLEQTGVVVKLGHEVQADELKSYDDVVVATGVKPRIPNIPGALDSDKVIDYQTLIRDSVQLGQKVAVIGAGGIGVDVSSLLTEPEHQDLDTWLKDWGIDQTIEHAGGLYPHEQYVSQRQVWLMQRKPGKVGKGPGRTTGWIHRKVLEKRGVELLGGVSYDKIDDKGLHITVEGQSRILDVDHIVMCAGQTSVEELSEKLQTLKINTHVIGGADVAGEVDAKRVIRQAVELAAKL</sequence>
<evidence type="ECO:0000259" key="11">
    <source>
        <dbReference type="Pfam" id="PF07992"/>
    </source>
</evidence>
<gene>
    <name evidence="12" type="ORF">P3TCK_27317</name>
</gene>
<feature type="domain" description="NADH:flavin oxidoreductase/NADH oxidase N-terminal" evidence="10">
    <location>
        <begin position="12"/>
        <end position="336"/>
    </location>
</feature>
<comment type="cofactor">
    <cofactor evidence="1">
        <name>FMN</name>
        <dbReference type="ChEBI" id="CHEBI:58210"/>
    </cofactor>
</comment>
<dbReference type="PANTHER" id="PTHR42917:SF2">
    <property type="entry name" value="2,4-DIENOYL-COA REDUCTASE [(2E)-ENOYL-COA-PRODUCING]"/>
    <property type="match status" value="1"/>
</dbReference>
<dbReference type="SUPFAM" id="SSF51971">
    <property type="entry name" value="Nucleotide-binding domain"/>
    <property type="match status" value="1"/>
</dbReference>
<proteinExistence type="inferred from homology"/>
<dbReference type="HOGENOM" id="CLU_012153_1_1_6"/>
<dbReference type="SUPFAM" id="SSF51905">
    <property type="entry name" value="FAD/NAD(P)-binding domain"/>
    <property type="match status" value="1"/>
</dbReference>
<comment type="cofactor">
    <cofactor evidence="2">
        <name>[4Fe-4S] cluster</name>
        <dbReference type="ChEBI" id="CHEBI:49883"/>
    </cofactor>
</comment>
<evidence type="ECO:0000256" key="1">
    <source>
        <dbReference type="ARBA" id="ARBA00001917"/>
    </source>
</evidence>
<dbReference type="InterPro" id="IPR051793">
    <property type="entry name" value="NADH:flavin_oxidoreductase"/>
</dbReference>
<dbReference type="PRINTS" id="PR00469">
    <property type="entry name" value="PNDRDTASEII"/>
</dbReference>
<keyword evidence="9" id="KW-0411">Iron-sulfur</keyword>
<dbReference type="InterPro" id="IPR023753">
    <property type="entry name" value="FAD/NAD-binding_dom"/>
</dbReference>
<dbReference type="InterPro" id="IPR013785">
    <property type="entry name" value="Aldolase_TIM"/>
</dbReference>
<evidence type="ECO:0000256" key="9">
    <source>
        <dbReference type="ARBA" id="ARBA00023014"/>
    </source>
</evidence>
<comment type="caution">
    <text evidence="12">The sequence shown here is derived from an EMBL/GenBank/DDBJ whole genome shotgun (WGS) entry which is preliminary data.</text>
</comment>
<dbReference type="SUPFAM" id="SSF51395">
    <property type="entry name" value="FMN-linked oxidoreductases"/>
    <property type="match status" value="1"/>
</dbReference>
<evidence type="ECO:0000259" key="10">
    <source>
        <dbReference type="Pfam" id="PF00724"/>
    </source>
</evidence>
<dbReference type="InterPro" id="IPR001155">
    <property type="entry name" value="OxRdtase_FMN_N"/>
</dbReference>
<dbReference type="GO" id="GO:0033543">
    <property type="term" value="P:fatty acid beta-oxidation, unsaturated, even number, reductase/isomerase pathway"/>
    <property type="evidence" value="ECO:0007669"/>
    <property type="project" value="TreeGrafter"/>
</dbReference>
<evidence type="ECO:0000256" key="5">
    <source>
        <dbReference type="ARBA" id="ARBA00022643"/>
    </source>
</evidence>
<dbReference type="CDD" id="cd02930">
    <property type="entry name" value="DCR_FMN"/>
    <property type="match status" value="1"/>
</dbReference>
<dbReference type="EMBL" id="AAPH01000003">
    <property type="protein sequence ID" value="EAS44755.1"/>
    <property type="molecule type" value="Genomic_DNA"/>
</dbReference>
<dbReference type="Gene3D" id="3.50.50.60">
    <property type="entry name" value="FAD/NAD(P)-binding domain"/>
    <property type="match status" value="1"/>
</dbReference>
<evidence type="ECO:0000313" key="12">
    <source>
        <dbReference type="EMBL" id="EAS44755.1"/>
    </source>
</evidence>
<keyword evidence="4" id="KW-0285">Flavoprotein</keyword>
<evidence type="ECO:0000256" key="4">
    <source>
        <dbReference type="ARBA" id="ARBA00022630"/>
    </source>
</evidence>
<feature type="domain" description="FAD/NAD(P)-binding" evidence="11">
    <location>
        <begin position="382"/>
        <end position="639"/>
    </location>
</feature>
<dbReference type="AlphaFoldDB" id="Q1Z7V8"/>
<dbReference type="InterPro" id="IPR036188">
    <property type="entry name" value="FAD/NAD-bd_sf"/>
</dbReference>
<accession>Q1Z7V8</accession>
<dbReference type="Gene3D" id="3.40.50.720">
    <property type="entry name" value="NAD(P)-binding Rossmann-like Domain"/>
    <property type="match status" value="1"/>
</dbReference>
<keyword evidence="5" id="KW-0288">FMN</keyword>
<evidence type="ECO:0000256" key="7">
    <source>
        <dbReference type="ARBA" id="ARBA00023002"/>
    </source>
</evidence>
<dbReference type="Pfam" id="PF07992">
    <property type="entry name" value="Pyr_redox_2"/>
    <property type="match status" value="1"/>
</dbReference>
<dbReference type="PRINTS" id="PR00368">
    <property type="entry name" value="FADPNR"/>
</dbReference>
<evidence type="ECO:0000256" key="8">
    <source>
        <dbReference type="ARBA" id="ARBA00023004"/>
    </source>
</evidence>
<keyword evidence="7" id="KW-0560">Oxidoreductase</keyword>
<dbReference type="GO" id="GO:0008670">
    <property type="term" value="F:2,4-dienoyl-CoA reductase (NADPH) activity"/>
    <property type="evidence" value="ECO:0007669"/>
    <property type="project" value="TreeGrafter"/>
</dbReference>
<dbReference type="GO" id="GO:0051536">
    <property type="term" value="F:iron-sulfur cluster binding"/>
    <property type="evidence" value="ECO:0007669"/>
    <property type="project" value="UniProtKB-KW"/>
</dbReference>
<dbReference type="Pfam" id="PF00724">
    <property type="entry name" value="Oxidored_FMN"/>
    <property type="match status" value="1"/>
</dbReference>
<comment type="similarity">
    <text evidence="3">In the N-terminal section; belongs to the NADH:flavin oxidoreductase/NADH oxidase family.</text>
</comment>
<protein>
    <submittedName>
        <fullName evidence="12">Putative 2,4-dienoyl-CoA reductase</fullName>
    </submittedName>
</protein>
<dbReference type="PANTHER" id="PTHR42917">
    <property type="entry name" value="2,4-DIENOYL-COA REDUCTASE"/>
    <property type="match status" value="1"/>
</dbReference>
<dbReference type="FunFam" id="3.20.20.70:FF:000082">
    <property type="entry name" value="NADPH-dependent 2,4-dienoyl-CoA reductase"/>
    <property type="match status" value="1"/>
</dbReference>
<evidence type="ECO:0000256" key="2">
    <source>
        <dbReference type="ARBA" id="ARBA00001966"/>
    </source>
</evidence>
<dbReference type="GO" id="GO:0046872">
    <property type="term" value="F:metal ion binding"/>
    <property type="evidence" value="ECO:0007669"/>
    <property type="project" value="UniProtKB-KW"/>
</dbReference>
<evidence type="ECO:0000256" key="6">
    <source>
        <dbReference type="ARBA" id="ARBA00022723"/>
    </source>
</evidence>
<dbReference type="GO" id="GO:0010181">
    <property type="term" value="F:FMN binding"/>
    <property type="evidence" value="ECO:0007669"/>
    <property type="project" value="InterPro"/>
</dbReference>
<evidence type="ECO:0000313" key="13">
    <source>
        <dbReference type="Proteomes" id="UP000003789"/>
    </source>
</evidence>
<evidence type="ECO:0000256" key="3">
    <source>
        <dbReference type="ARBA" id="ARBA00011048"/>
    </source>
</evidence>
<organism evidence="12 13">
    <name type="scientific">Photobacterium profundum 3TCK</name>
    <dbReference type="NCBI Taxonomy" id="314280"/>
    <lineage>
        <taxon>Bacteria</taxon>
        <taxon>Pseudomonadati</taxon>
        <taxon>Pseudomonadota</taxon>
        <taxon>Gammaproteobacteria</taxon>
        <taxon>Vibrionales</taxon>
        <taxon>Vibrionaceae</taxon>
        <taxon>Photobacterium</taxon>
    </lineage>
</organism>
<keyword evidence="6" id="KW-0479">Metal-binding</keyword>
<reference evidence="12 13" key="1">
    <citation type="submission" date="2006-03" db="EMBL/GenBank/DDBJ databases">
        <authorList>
            <person name="Bartlett D.H."/>
            <person name="Valle G."/>
            <person name="Lauro F.M."/>
            <person name="Vezzi A."/>
            <person name="Simonato F."/>
            <person name="Eloe E."/>
            <person name="Vitulo N."/>
            <person name="Stratton T.K."/>
            <person name="D'angelo M."/>
            <person name="Ferriera S."/>
            <person name="Johnson J."/>
            <person name="Kravitz S."/>
            <person name="Beeson K."/>
            <person name="Sutton G."/>
            <person name="Rogers Y."/>
            <person name="Friedman R."/>
            <person name="Frazier M."/>
            <person name="Venter J.C."/>
        </authorList>
    </citation>
    <scope>NUCLEOTIDE SEQUENCE [LARGE SCALE GENOMIC DNA]</scope>
    <source>
        <strain evidence="12 13">3TCK</strain>
    </source>
</reference>
<keyword evidence="8" id="KW-0408">Iron</keyword>
<dbReference type="Proteomes" id="UP000003789">
    <property type="component" value="Unassembled WGS sequence"/>
</dbReference>